<reference evidence="2 3" key="1">
    <citation type="submission" date="2019-05" db="EMBL/GenBank/DDBJ databases">
        <title>Algicella ahnfeltiae gen. nov., sp. nov., a novel marine bacterium of the family Flavobacteriaceae isolated from a red alga.</title>
        <authorList>
            <person name="Nedashkovskaya O.I."/>
            <person name="Kukhlevskiy A.D."/>
            <person name="Kim S.-G."/>
            <person name="Zhukova N.V."/>
            <person name="Mikhailov V.V."/>
        </authorList>
    </citation>
    <scope>NUCLEOTIDE SEQUENCE [LARGE SCALE GENOMIC DNA]</scope>
    <source>
        <strain evidence="2 3">10Alg115</strain>
    </source>
</reference>
<dbReference type="KEGG" id="fbe:FF125_18895"/>
<dbReference type="GO" id="GO:0006013">
    <property type="term" value="P:mannose metabolic process"/>
    <property type="evidence" value="ECO:0007669"/>
    <property type="project" value="InterPro"/>
</dbReference>
<evidence type="ECO:0000313" key="3">
    <source>
        <dbReference type="Proteomes" id="UP000306229"/>
    </source>
</evidence>
<dbReference type="OrthoDB" id="9772207at2"/>
<sequence length="386" mass="44910">MHTNLVKIALLCIFSLNPKFAQKIEINEEIVTVYSTSLVKRNNGNPVQVGIIEITDETIKSINVELQFPDRIEKYQFKELDKNQHIISFEFPVLKKPVKVKVKIAQNGSIIMENTIQFLPPKTWKIYDVQVSHHDLGYADYYQLMRRDVREMGIENAMEYSRKTDGWPKNSQFHWTIETSEPMIQYLSEQSEEVLTELLERVNKGQIAIGGVHNSVSTEHLGYEAMARLFYTPNRYVSDWFTTKPSKTALITDVVGFTRSLAMYSKEADIPYFMFGRNSTVKSFDKAEDAAAFYWQSPDKDSKMTHSKVWHYYSPDRLIKYDTREIAGLTRRYEAHKNYPYSCILAEDSYDFGMPDFKNVEAIKSGTQSMLIPQWYLVLLTCILRI</sequence>
<name>A0A5B7TVR0_9FLAO</name>
<gene>
    <name evidence="2" type="ORF">FF125_18895</name>
</gene>
<dbReference type="RefSeq" id="WP_138951406.1">
    <property type="nucleotide sequence ID" value="NZ_CP040749.1"/>
</dbReference>
<dbReference type="Pfam" id="PF01074">
    <property type="entry name" value="Glyco_hydro_38N"/>
    <property type="match status" value="1"/>
</dbReference>
<dbReference type="SUPFAM" id="SSF88713">
    <property type="entry name" value="Glycoside hydrolase/deacetylase"/>
    <property type="match status" value="1"/>
</dbReference>
<accession>A0A5B7TVR0</accession>
<dbReference type="Gene3D" id="3.20.110.10">
    <property type="entry name" value="Glycoside hydrolase 38, N terminal domain"/>
    <property type="match status" value="1"/>
</dbReference>
<organism evidence="2 3">
    <name type="scientific">Aureibaculum algae</name>
    <dbReference type="NCBI Taxonomy" id="2584122"/>
    <lineage>
        <taxon>Bacteria</taxon>
        <taxon>Pseudomonadati</taxon>
        <taxon>Bacteroidota</taxon>
        <taxon>Flavobacteriia</taxon>
        <taxon>Flavobacteriales</taxon>
        <taxon>Flavobacteriaceae</taxon>
        <taxon>Aureibaculum</taxon>
    </lineage>
</organism>
<dbReference type="AlphaFoldDB" id="A0A5B7TVR0"/>
<feature type="domain" description="Glycoside hydrolase family 38 N-terminal" evidence="1">
    <location>
        <begin position="126"/>
        <end position="348"/>
    </location>
</feature>
<dbReference type="InterPro" id="IPR027291">
    <property type="entry name" value="Glyco_hydro_38_N_sf"/>
</dbReference>
<dbReference type="InterPro" id="IPR000602">
    <property type="entry name" value="Glyco_hydro_38_N"/>
</dbReference>
<proteinExistence type="predicted"/>
<evidence type="ECO:0000313" key="2">
    <source>
        <dbReference type="EMBL" id="QCX40410.1"/>
    </source>
</evidence>
<keyword evidence="3" id="KW-1185">Reference proteome</keyword>
<dbReference type="EMBL" id="CP040749">
    <property type="protein sequence ID" value="QCX40410.1"/>
    <property type="molecule type" value="Genomic_DNA"/>
</dbReference>
<dbReference type="GO" id="GO:0004559">
    <property type="term" value="F:alpha-mannosidase activity"/>
    <property type="evidence" value="ECO:0007669"/>
    <property type="project" value="InterPro"/>
</dbReference>
<evidence type="ECO:0000259" key="1">
    <source>
        <dbReference type="Pfam" id="PF01074"/>
    </source>
</evidence>
<dbReference type="InterPro" id="IPR011330">
    <property type="entry name" value="Glyco_hydro/deAcase_b/a-brl"/>
</dbReference>
<dbReference type="Proteomes" id="UP000306229">
    <property type="component" value="Chromosome"/>
</dbReference>
<protein>
    <recommendedName>
        <fullName evidence="1">Glycoside hydrolase family 38 N-terminal domain-containing protein</fullName>
    </recommendedName>
</protein>